<dbReference type="HOGENOM" id="CLU_036524_3_1_2"/>
<dbReference type="SUPFAM" id="SSF109604">
    <property type="entry name" value="HD-domain/PDEase-like"/>
    <property type="match status" value="1"/>
</dbReference>
<dbReference type="InParanoid" id="I3TDR1"/>
<dbReference type="InterPro" id="IPR006674">
    <property type="entry name" value="HD_domain"/>
</dbReference>
<evidence type="ECO:0000313" key="2">
    <source>
        <dbReference type="EMBL" id="AFK50899.1"/>
    </source>
</evidence>
<feature type="domain" description="HD" evidence="1">
    <location>
        <begin position="23"/>
        <end position="128"/>
    </location>
</feature>
<reference evidence="2 3" key="1">
    <citation type="journal article" date="2012" name="J. Bacteriol.">
        <title>Complete genome sequence of the hyperthermophilic cellulolytic Crenarchaeon 'Thermogladius cellulolyticus' 1633.</title>
        <authorList>
            <person name="Mardanov A.V."/>
            <person name="Kochetkova T.V."/>
            <person name="Beletsky A.V."/>
            <person name="Bonch-Osmolovskaya E.A."/>
            <person name="Ravin N.V."/>
            <person name="Skryabin K.G."/>
        </authorList>
    </citation>
    <scope>NUCLEOTIDE SEQUENCE [LARGE SCALE GENOMIC DNA]</scope>
    <source>
        <strain evidence="3">DSM 22663 / VKM B-2946 / 1633</strain>
    </source>
</reference>
<accession>I3TDR1</accession>
<dbReference type="eggNOG" id="arCOG01860">
    <property type="taxonomic scope" value="Archaea"/>
</dbReference>
<dbReference type="Gene3D" id="1.10.3210.50">
    <property type="match status" value="1"/>
</dbReference>
<dbReference type="PANTHER" id="PTHR33594">
    <property type="entry name" value="SUPERFAMILY HYDROLASE, PUTATIVE (AFU_ORTHOLOGUE AFUA_1G03035)-RELATED"/>
    <property type="match status" value="1"/>
</dbReference>
<dbReference type="Proteomes" id="UP000005270">
    <property type="component" value="Chromosome"/>
</dbReference>
<dbReference type="PROSITE" id="PS51831">
    <property type="entry name" value="HD"/>
    <property type="match status" value="1"/>
</dbReference>
<dbReference type="GO" id="GO:0016787">
    <property type="term" value="F:hydrolase activity"/>
    <property type="evidence" value="ECO:0007669"/>
    <property type="project" value="UniProtKB-KW"/>
</dbReference>
<evidence type="ECO:0000313" key="3">
    <source>
        <dbReference type="Proteomes" id="UP000005270"/>
    </source>
</evidence>
<name>I3TDR1_THEC1</name>
<dbReference type="EMBL" id="CP003531">
    <property type="protein sequence ID" value="AFK50899.1"/>
    <property type="molecule type" value="Genomic_DNA"/>
</dbReference>
<proteinExistence type="predicted"/>
<dbReference type="SMART" id="SM00471">
    <property type="entry name" value="HDc"/>
    <property type="match status" value="1"/>
</dbReference>
<keyword evidence="3" id="KW-1185">Reference proteome</keyword>
<dbReference type="Pfam" id="PF01966">
    <property type="entry name" value="HD"/>
    <property type="match status" value="1"/>
</dbReference>
<dbReference type="OrthoDB" id="17914at2157"/>
<dbReference type="GeneID" id="13012771"/>
<dbReference type="CDD" id="cd00077">
    <property type="entry name" value="HDc"/>
    <property type="match status" value="1"/>
</dbReference>
<gene>
    <name evidence="2" type="ordered locus">TCELL_0474</name>
</gene>
<sequence>MEGVVAEARRVARESLGSDFDHGYPHVERVRKWAWEIVREEGLKVDPLVLDLSVYLHDVGRVIGEPHAYYSAVFAAGFLRRWGLDDAVVEKVVNAIEYHSFSYSRSKKVWPMSTEALVLSDADKLDALGVVGFLRVFAYNWKTGGSMDDIIRHFHEKIFRLKDLMHFSYSKRKAEELTSRVERVVKELVEELSSSGKES</sequence>
<protein>
    <submittedName>
        <fullName evidence="2">Metal dependent phosphohydrolase</fullName>
    </submittedName>
</protein>
<dbReference type="KEGG" id="thg:TCELL_0474"/>
<organism evidence="2 3">
    <name type="scientific">Thermogladius calderae (strain DSM 22663 / VKM B-2946 / 1633)</name>
    <dbReference type="NCBI Taxonomy" id="1184251"/>
    <lineage>
        <taxon>Archaea</taxon>
        <taxon>Thermoproteota</taxon>
        <taxon>Thermoprotei</taxon>
        <taxon>Desulfurococcales</taxon>
        <taxon>Desulfurococcaceae</taxon>
        <taxon>Thermogladius</taxon>
    </lineage>
</organism>
<evidence type="ECO:0000259" key="1">
    <source>
        <dbReference type="PROSITE" id="PS51831"/>
    </source>
</evidence>
<dbReference type="STRING" id="1184251.TCELL_0474"/>
<dbReference type="RefSeq" id="WP_014737149.1">
    <property type="nucleotide sequence ID" value="NC_017954.1"/>
</dbReference>
<keyword evidence="2" id="KW-0378">Hydrolase</keyword>
<dbReference type="InterPro" id="IPR003607">
    <property type="entry name" value="HD/PDEase_dom"/>
</dbReference>
<dbReference type="PANTHER" id="PTHR33594:SF1">
    <property type="entry name" value="HD_PDEASE DOMAIN-CONTAINING PROTEIN"/>
    <property type="match status" value="1"/>
</dbReference>
<dbReference type="AlphaFoldDB" id="I3TDR1"/>